<name>A0ACA9LFI7_9GLOM</name>
<reference evidence="1" key="1">
    <citation type="submission" date="2021-06" db="EMBL/GenBank/DDBJ databases">
        <authorList>
            <person name="Kallberg Y."/>
            <person name="Tangrot J."/>
            <person name="Rosling A."/>
        </authorList>
    </citation>
    <scope>NUCLEOTIDE SEQUENCE</scope>
    <source>
        <strain evidence="1">MA461A</strain>
    </source>
</reference>
<evidence type="ECO:0000313" key="1">
    <source>
        <dbReference type="EMBL" id="CAG8526310.1"/>
    </source>
</evidence>
<sequence>ESLRSQPSITYNNGSIIQTSDLMPNSTIIYSDFNISFNISETLNNRHTYGTTNGLYKKAINVELDAGSIAIETLNKLLENFIQQYSVNSNQNLITNITSRETQDNELSDPDDNQDGIPFDVSTVQDPATKRKRGAPRVKHIKSSLETRNAQSSIKKDKAIRLCSRCKQPNHYAKTCTVDP</sequence>
<feature type="non-terminal residue" evidence="1">
    <location>
        <position position="1"/>
    </location>
</feature>
<proteinExistence type="predicted"/>
<keyword evidence="2" id="KW-1185">Reference proteome</keyword>
<accession>A0ACA9LFI7</accession>
<dbReference type="EMBL" id="CAJVQC010003404">
    <property type="protein sequence ID" value="CAG8526310.1"/>
    <property type="molecule type" value="Genomic_DNA"/>
</dbReference>
<comment type="caution">
    <text evidence="1">The sequence shown here is derived from an EMBL/GenBank/DDBJ whole genome shotgun (WGS) entry which is preliminary data.</text>
</comment>
<dbReference type="Proteomes" id="UP000789920">
    <property type="component" value="Unassembled WGS sequence"/>
</dbReference>
<protein>
    <submittedName>
        <fullName evidence="1">6614_t:CDS:1</fullName>
    </submittedName>
</protein>
<gene>
    <name evidence="1" type="ORF">RPERSI_LOCUS2935</name>
</gene>
<evidence type="ECO:0000313" key="2">
    <source>
        <dbReference type="Proteomes" id="UP000789920"/>
    </source>
</evidence>
<organism evidence="1 2">
    <name type="scientific">Racocetra persica</name>
    <dbReference type="NCBI Taxonomy" id="160502"/>
    <lineage>
        <taxon>Eukaryota</taxon>
        <taxon>Fungi</taxon>
        <taxon>Fungi incertae sedis</taxon>
        <taxon>Mucoromycota</taxon>
        <taxon>Glomeromycotina</taxon>
        <taxon>Glomeromycetes</taxon>
        <taxon>Diversisporales</taxon>
        <taxon>Gigasporaceae</taxon>
        <taxon>Racocetra</taxon>
    </lineage>
</organism>